<feature type="region of interest" description="Disordered" evidence="2">
    <location>
        <begin position="516"/>
        <end position="544"/>
    </location>
</feature>
<dbReference type="Proteomes" id="UP001151760">
    <property type="component" value="Unassembled WGS sequence"/>
</dbReference>
<dbReference type="PROSITE" id="PS50330">
    <property type="entry name" value="UIM"/>
    <property type="match status" value="1"/>
</dbReference>
<evidence type="ECO:0000256" key="1">
    <source>
        <dbReference type="PROSITE-ProRule" id="PRU00047"/>
    </source>
</evidence>
<keyword evidence="5" id="KW-1185">Reference proteome</keyword>
<reference evidence="4" key="1">
    <citation type="journal article" date="2022" name="Int. J. Mol. Sci.">
        <title>Draft Genome of Tanacetum Coccineum: Genomic Comparison of Closely Related Tanacetum-Family Plants.</title>
        <authorList>
            <person name="Yamashiro T."/>
            <person name="Shiraishi A."/>
            <person name="Nakayama K."/>
            <person name="Satake H."/>
        </authorList>
    </citation>
    <scope>NUCLEOTIDE SEQUENCE</scope>
</reference>
<feature type="domain" description="CCHC-type" evidence="3">
    <location>
        <begin position="99"/>
        <end position="113"/>
    </location>
</feature>
<dbReference type="Gene3D" id="4.10.60.10">
    <property type="entry name" value="Zinc finger, CCHC-type"/>
    <property type="match status" value="1"/>
</dbReference>
<dbReference type="Pfam" id="PF00098">
    <property type="entry name" value="zf-CCHC"/>
    <property type="match status" value="1"/>
</dbReference>
<feature type="region of interest" description="Disordered" evidence="2">
    <location>
        <begin position="1034"/>
        <end position="1076"/>
    </location>
</feature>
<evidence type="ECO:0000259" key="3">
    <source>
        <dbReference type="PROSITE" id="PS50158"/>
    </source>
</evidence>
<evidence type="ECO:0000313" key="4">
    <source>
        <dbReference type="EMBL" id="GJS52471.1"/>
    </source>
</evidence>
<reference evidence="4" key="2">
    <citation type="submission" date="2022-01" db="EMBL/GenBank/DDBJ databases">
        <authorList>
            <person name="Yamashiro T."/>
            <person name="Shiraishi A."/>
            <person name="Satake H."/>
            <person name="Nakayama K."/>
        </authorList>
    </citation>
    <scope>NUCLEOTIDE SEQUENCE</scope>
</reference>
<name>A0ABQ4WHY2_9ASTR</name>
<dbReference type="CDD" id="cd09272">
    <property type="entry name" value="RNase_HI_RT_Ty1"/>
    <property type="match status" value="1"/>
</dbReference>
<evidence type="ECO:0000313" key="5">
    <source>
        <dbReference type="Proteomes" id="UP001151760"/>
    </source>
</evidence>
<proteinExistence type="predicted"/>
<dbReference type="SMART" id="SM00343">
    <property type="entry name" value="ZnF_C2HC"/>
    <property type="match status" value="1"/>
</dbReference>
<dbReference type="SUPFAM" id="SSF57756">
    <property type="entry name" value="Retrovirus zinc finger-like domains"/>
    <property type="match status" value="1"/>
</dbReference>
<dbReference type="PANTHER" id="PTHR11439:SF509">
    <property type="entry name" value="RNA-DIRECTED DNA POLYMERASE"/>
    <property type="match status" value="1"/>
</dbReference>
<dbReference type="EMBL" id="BQNB010008658">
    <property type="protein sequence ID" value="GJS52471.1"/>
    <property type="molecule type" value="Genomic_DNA"/>
</dbReference>
<dbReference type="InterPro" id="IPR036875">
    <property type="entry name" value="Znf_CCHC_sf"/>
</dbReference>
<sequence length="1207" mass="135914">MMNSRKSDIKIRWSLMIKLFKLPSSWRLNEDIYAAVDSCETTQEIWLHVQQMMKGSDIGAQEKKAKLFNKWERNQNGTGNVVAARAEGTGYGYNDNQIRCYNCRGLGHYARNCTVRPRRRDAAYLQTQLLIAQKEEAKIQLQAEEYDLMSVAADINEIEEVNASCILMANLQQASTSGIQTDKAPIYDSDGSAKVHCDNGYNNDDIGNMFTQEDQYYELREPIPESHLVQQNDSDVITAAPSVEQSGGIVEQHSATVEEIHAYYQSLYKNLAVEGNILITRVYFVEGLGHNLFSVGQFCDSDLEVAFKRNTCFIRNLEGVYLLKGNQTSNLYTSISMDMPLHHEFSSWLVPGSTSSGLDLTYAPSIITTQKPTEPELDLLFEAMYDDNIVAYMDSLDDFAKKYKYTGIYDSSTVYDEVNKYLNSMKKFHNDGIGERVMNQVKANNRKEQKIGGFDSEMEHHNVINIMRLLQDDDMEEIQVANMVGLQTVRELEDEFVKKFCMTILKLQEIVNDYDQNKKKKKKKKKKKQQQPIRSLSKKESKHVTWNADHAGCQDTCRSTSGSVQFLGNKLVSWSSKKQKSTAISTIEAKYIVMAGCCAQILWMRSQLSDYGFAFSKIPLYCDNRSAIALCCNNVQHSRSKHIDIRHHFIREQVENGVVELYFVSMDYQLADIFTKALPRERFKFILSRPGMKNTMVNMSNPASDILDEQALAIAPPTRTDDQILPLHKWVPSSMRPSQHLLRFLQSIFSSSGKPCFIIQLLGHTAVKLLDMTGQDSMYFRFFGVSLIAPTLTMLKGFGNNLFNPYKPSSQTSKKTGSPLHYSHEDHALGILRTTIKEGGEIFKMPIPDALLTNAIKRAPYYGGYQTHVAEYQKYLEEERNKAEGKVVPESSKATKVTKTKATTVIKSSDDTAPKPTSTQPPKPTLAPTESPKIIQSKKRKQVKETSNAPPATKQLKPGKVTKKSMSKSTLKLVDEFVDEGGPAKEPEYHDEEADLQRALELSLKELERTQGAARPVVIRETKSKKLQPLLEVQGKGKEKRCTSLTTGLSGDAESRLLDAESDHVDSEMESDEPGISVTKETDTEMEITEEHIHEEFTSTMYLNVQDTLKLPVEEHSSDADKEKIHAEAEVESMVTVTIQKDTSYVLPMQFKVVDVTRPRPDSLPPSTTLVATPTTTPTRATTIPTTTTETTTTITTTTLPPPPPQP</sequence>
<keyword evidence="1" id="KW-0479">Metal-binding</keyword>
<feature type="compositionally biased region" description="Low complexity" evidence="2">
    <location>
        <begin position="891"/>
        <end position="907"/>
    </location>
</feature>
<dbReference type="InterPro" id="IPR001878">
    <property type="entry name" value="Znf_CCHC"/>
</dbReference>
<keyword evidence="1" id="KW-0862">Zinc</keyword>
<dbReference type="PROSITE" id="PS50158">
    <property type="entry name" value="ZF_CCHC"/>
    <property type="match status" value="1"/>
</dbReference>
<feature type="compositionally biased region" description="Basic and acidic residues" evidence="2">
    <location>
        <begin position="1053"/>
        <end position="1067"/>
    </location>
</feature>
<organism evidence="4 5">
    <name type="scientific">Tanacetum coccineum</name>
    <dbReference type="NCBI Taxonomy" id="301880"/>
    <lineage>
        <taxon>Eukaryota</taxon>
        <taxon>Viridiplantae</taxon>
        <taxon>Streptophyta</taxon>
        <taxon>Embryophyta</taxon>
        <taxon>Tracheophyta</taxon>
        <taxon>Spermatophyta</taxon>
        <taxon>Magnoliopsida</taxon>
        <taxon>eudicotyledons</taxon>
        <taxon>Gunneridae</taxon>
        <taxon>Pentapetalae</taxon>
        <taxon>asterids</taxon>
        <taxon>campanulids</taxon>
        <taxon>Asterales</taxon>
        <taxon>Asteraceae</taxon>
        <taxon>Asteroideae</taxon>
        <taxon>Anthemideae</taxon>
        <taxon>Anthemidinae</taxon>
        <taxon>Tanacetum</taxon>
    </lineage>
</organism>
<feature type="compositionally biased region" description="Low complexity" evidence="2">
    <location>
        <begin position="1165"/>
        <end position="1199"/>
    </location>
</feature>
<gene>
    <name evidence="4" type="ORF">Tco_0625833</name>
</gene>
<feature type="region of interest" description="Disordered" evidence="2">
    <location>
        <begin position="882"/>
        <end position="970"/>
    </location>
</feature>
<comment type="caution">
    <text evidence="4">The sequence shown here is derived from an EMBL/GenBank/DDBJ whole genome shotgun (WGS) entry which is preliminary data.</text>
</comment>
<protein>
    <submittedName>
        <fullName evidence="4">Copia protein</fullName>
    </submittedName>
</protein>
<evidence type="ECO:0000256" key="2">
    <source>
        <dbReference type="SAM" id="MobiDB-lite"/>
    </source>
</evidence>
<feature type="region of interest" description="Disordered" evidence="2">
    <location>
        <begin position="1158"/>
        <end position="1207"/>
    </location>
</feature>
<keyword evidence="1" id="KW-0863">Zinc-finger</keyword>
<dbReference type="PANTHER" id="PTHR11439">
    <property type="entry name" value="GAG-POL-RELATED RETROTRANSPOSON"/>
    <property type="match status" value="1"/>
</dbReference>
<accession>A0ABQ4WHY2</accession>
<feature type="compositionally biased region" description="Basic residues" evidence="2">
    <location>
        <begin position="518"/>
        <end position="529"/>
    </location>
</feature>
<dbReference type="InterPro" id="IPR003903">
    <property type="entry name" value="UIM_dom"/>
</dbReference>